<evidence type="ECO:0000256" key="6">
    <source>
        <dbReference type="SAM" id="MobiDB-lite"/>
    </source>
</evidence>
<dbReference type="STRING" id="1314782.A0A165UIP2"/>
<dbReference type="InterPro" id="IPR040855">
    <property type="entry name" value="ORC_WH_C"/>
</dbReference>
<dbReference type="PANTHER" id="PTHR12748:SF0">
    <property type="entry name" value="ORIGIN RECOGNITION COMPLEX SUBUNIT 3"/>
    <property type="match status" value="1"/>
</dbReference>
<keyword evidence="3" id="KW-0235">DNA replication</keyword>
<evidence type="ECO:0000256" key="5">
    <source>
        <dbReference type="ARBA" id="ARBA00023242"/>
    </source>
</evidence>
<name>A0A165UIP2_9AGAM</name>
<feature type="domain" description="Origin recognition complex subunit 3 winged helix C-terminal" evidence="8">
    <location>
        <begin position="561"/>
        <end position="717"/>
    </location>
</feature>
<evidence type="ECO:0000313" key="9">
    <source>
        <dbReference type="EMBL" id="KZT28224.1"/>
    </source>
</evidence>
<dbReference type="InterPro" id="IPR020795">
    <property type="entry name" value="ORC3"/>
</dbReference>
<dbReference type="Pfam" id="PF07034">
    <property type="entry name" value="ORC3_N"/>
    <property type="match status" value="1"/>
</dbReference>
<dbReference type="FunCoup" id="A0A165UIP2">
    <property type="interactions" value="365"/>
</dbReference>
<feature type="region of interest" description="Disordered" evidence="6">
    <location>
        <begin position="633"/>
        <end position="677"/>
    </location>
</feature>
<sequence>MANVAGLNDPNQTVICIPYAGRDDEQEEALLSESLYSPHQSRDLPDGFELRMEVYRAAWQDCLDRVQSIIEALNAPKIQQLAEEVLSASSPSQAVANLPYPEIPTFCLHGPPAYFEDVTREIVDTPNVAGCHLHPSDCSNITAAMKSLVSNFVNSSDTQANSKKRPAASLASYDINTLRAWYNHFDEGTYTQLMVIFHQFEQFDSAVLNDLFYICSLTLPELPFVFILSLSSPPTPSYLHAIYPRDTLALLRVKKTVAPHGWPLAKRILEDTFFSLDFEPNIMIGAPTLEYIVDYFTRYNESIDAILTVLQLTYMKHFDEPLTVLARDSLLGTDSLAEAEQKLSEPASFPFLDSLLTRMSFPSPQPDLSSQPEIRDDWSVMTVASLLTSVDTLRESFQARLRDIKVGYRLLDVVIGVLGEMGHAVGKKGKTDVERNDVEFMCRVIRGRCAKDSKNVGAVVKELSLTEAKELLSSMHKFFQDLPSHLKRKEEKARVKIVSWNSQLQRGKEGREFVALLETIGDWVTTYLDERLKGLEECRLRDIWYTGSSPFPSELINPAPRATIMSALLHPHEYIRSASGNGETSQHQQTPKLWELPDTSILFRRYLEGGKMINVYDWYESFAVVLESQRNEMRRKRQKGRQGDGGDPSTPSPSKNKGKGKAREVDDEVVSEDEGEDGVEWRMQVQARFIRGLHELDYMGFIKHTGRKADHVLKTVFDVLD</sequence>
<dbReference type="InParanoid" id="A0A165UIP2"/>
<dbReference type="GO" id="GO:0005664">
    <property type="term" value="C:nuclear origin of replication recognition complex"/>
    <property type="evidence" value="ECO:0007669"/>
    <property type="project" value="InterPro"/>
</dbReference>
<dbReference type="AlphaFoldDB" id="A0A165UIP2"/>
<dbReference type="GO" id="GO:0031261">
    <property type="term" value="C:DNA replication preinitiation complex"/>
    <property type="evidence" value="ECO:0007669"/>
    <property type="project" value="TreeGrafter"/>
</dbReference>
<evidence type="ECO:0000256" key="4">
    <source>
        <dbReference type="ARBA" id="ARBA00023125"/>
    </source>
</evidence>
<dbReference type="InterPro" id="IPR045667">
    <property type="entry name" value="ORC3_N"/>
</dbReference>
<accession>A0A165UIP2</accession>
<dbReference type="Pfam" id="PF18137">
    <property type="entry name" value="WHD_ORC"/>
    <property type="match status" value="1"/>
</dbReference>
<dbReference type="EMBL" id="KV425558">
    <property type="protein sequence ID" value="KZT28224.1"/>
    <property type="molecule type" value="Genomic_DNA"/>
</dbReference>
<dbReference type="GO" id="GO:0003688">
    <property type="term" value="F:DNA replication origin binding"/>
    <property type="evidence" value="ECO:0007669"/>
    <property type="project" value="TreeGrafter"/>
</dbReference>
<comment type="similarity">
    <text evidence="2">Belongs to the ORC3 family.</text>
</comment>
<protein>
    <submittedName>
        <fullName evidence="9">Uncharacterized protein</fullName>
    </submittedName>
</protein>
<dbReference type="GO" id="GO:0006270">
    <property type="term" value="P:DNA replication initiation"/>
    <property type="evidence" value="ECO:0007669"/>
    <property type="project" value="TreeGrafter"/>
</dbReference>
<evidence type="ECO:0000256" key="3">
    <source>
        <dbReference type="ARBA" id="ARBA00022705"/>
    </source>
</evidence>
<comment type="subcellular location">
    <subcellularLocation>
        <location evidence="1">Nucleus</location>
    </subcellularLocation>
</comment>
<dbReference type="PANTHER" id="PTHR12748">
    <property type="entry name" value="ORIGIN RECOGNITION COMPLEX SUBUNIT 3"/>
    <property type="match status" value="1"/>
</dbReference>
<evidence type="ECO:0000256" key="1">
    <source>
        <dbReference type="ARBA" id="ARBA00004123"/>
    </source>
</evidence>
<organism evidence="9 10">
    <name type="scientific">Neolentinus lepideus HHB14362 ss-1</name>
    <dbReference type="NCBI Taxonomy" id="1314782"/>
    <lineage>
        <taxon>Eukaryota</taxon>
        <taxon>Fungi</taxon>
        <taxon>Dikarya</taxon>
        <taxon>Basidiomycota</taxon>
        <taxon>Agaricomycotina</taxon>
        <taxon>Agaricomycetes</taxon>
        <taxon>Gloeophyllales</taxon>
        <taxon>Gloeophyllaceae</taxon>
        <taxon>Neolentinus</taxon>
    </lineage>
</organism>
<keyword evidence="4" id="KW-0238">DNA-binding</keyword>
<proteinExistence type="inferred from homology"/>
<keyword evidence="5" id="KW-0539">Nucleus</keyword>
<dbReference type="Proteomes" id="UP000076761">
    <property type="component" value="Unassembled WGS sequence"/>
</dbReference>
<keyword evidence="10" id="KW-1185">Reference proteome</keyword>
<evidence type="ECO:0000313" key="10">
    <source>
        <dbReference type="Proteomes" id="UP000076761"/>
    </source>
</evidence>
<gene>
    <name evidence="9" type="ORF">NEOLEDRAFT_1175977</name>
</gene>
<evidence type="ECO:0000256" key="2">
    <source>
        <dbReference type="ARBA" id="ARBA00010977"/>
    </source>
</evidence>
<dbReference type="GO" id="GO:0005656">
    <property type="term" value="C:nuclear pre-replicative complex"/>
    <property type="evidence" value="ECO:0007669"/>
    <property type="project" value="TreeGrafter"/>
</dbReference>
<feature type="compositionally biased region" description="Acidic residues" evidence="6">
    <location>
        <begin position="665"/>
        <end position="677"/>
    </location>
</feature>
<reference evidence="9 10" key="1">
    <citation type="journal article" date="2016" name="Mol. Biol. Evol.">
        <title>Comparative Genomics of Early-Diverging Mushroom-Forming Fungi Provides Insights into the Origins of Lignocellulose Decay Capabilities.</title>
        <authorList>
            <person name="Nagy L.G."/>
            <person name="Riley R."/>
            <person name="Tritt A."/>
            <person name="Adam C."/>
            <person name="Daum C."/>
            <person name="Floudas D."/>
            <person name="Sun H."/>
            <person name="Yadav J.S."/>
            <person name="Pangilinan J."/>
            <person name="Larsson K.H."/>
            <person name="Matsuura K."/>
            <person name="Barry K."/>
            <person name="Labutti K."/>
            <person name="Kuo R."/>
            <person name="Ohm R.A."/>
            <person name="Bhattacharya S.S."/>
            <person name="Shirouzu T."/>
            <person name="Yoshinaga Y."/>
            <person name="Martin F.M."/>
            <person name="Grigoriev I.V."/>
            <person name="Hibbett D.S."/>
        </authorList>
    </citation>
    <scope>NUCLEOTIDE SEQUENCE [LARGE SCALE GENOMIC DNA]</scope>
    <source>
        <strain evidence="9 10">HHB14362 ss-1</strain>
    </source>
</reference>
<evidence type="ECO:0000259" key="8">
    <source>
        <dbReference type="Pfam" id="PF18137"/>
    </source>
</evidence>
<dbReference type="CDD" id="cd20704">
    <property type="entry name" value="Orc3"/>
    <property type="match status" value="1"/>
</dbReference>
<evidence type="ECO:0000259" key="7">
    <source>
        <dbReference type="Pfam" id="PF07034"/>
    </source>
</evidence>
<dbReference type="OrthoDB" id="10265211at2759"/>
<feature type="domain" description="Origin recognition complex subunit 3 N-terminal" evidence="7">
    <location>
        <begin position="29"/>
        <end position="324"/>
    </location>
</feature>